<dbReference type="Pfam" id="PF04892">
    <property type="entry name" value="VanZ"/>
    <property type="match status" value="1"/>
</dbReference>
<evidence type="ECO:0000256" key="2">
    <source>
        <dbReference type="SAM" id="Phobius"/>
    </source>
</evidence>
<feature type="compositionally biased region" description="Basic and acidic residues" evidence="1">
    <location>
        <begin position="186"/>
        <end position="198"/>
    </location>
</feature>
<name>A0A923NIW3_9FIRM</name>
<reference evidence="4" key="1">
    <citation type="submission" date="2020-08" db="EMBL/GenBank/DDBJ databases">
        <title>Genome public.</title>
        <authorList>
            <person name="Liu C."/>
            <person name="Sun Q."/>
        </authorList>
    </citation>
    <scope>NUCLEOTIDE SEQUENCE</scope>
    <source>
        <strain evidence="4">BX12</strain>
    </source>
</reference>
<dbReference type="PANTHER" id="PTHR36834:SF1">
    <property type="entry name" value="INTEGRAL MEMBRANE PROTEIN"/>
    <property type="match status" value="1"/>
</dbReference>
<keyword evidence="2" id="KW-1133">Transmembrane helix</keyword>
<evidence type="ECO:0000313" key="4">
    <source>
        <dbReference type="EMBL" id="MBC6679891.1"/>
    </source>
</evidence>
<dbReference type="RefSeq" id="WP_187302990.1">
    <property type="nucleotide sequence ID" value="NZ_JACRYT010000007.1"/>
</dbReference>
<feature type="transmembrane region" description="Helical" evidence="2">
    <location>
        <begin position="156"/>
        <end position="173"/>
    </location>
</feature>
<evidence type="ECO:0000313" key="5">
    <source>
        <dbReference type="Proteomes" id="UP000602647"/>
    </source>
</evidence>
<gene>
    <name evidence="4" type="ORF">H9L42_08625</name>
</gene>
<comment type="caution">
    <text evidence="4">The sequence shown here is derived from an EMBL/GenBank/DDBJ whole genome shotgun (WGS) entry which is preliminary data.</text>
</comment>
<feature type="region of interest" description="Disordered" evidence="1">
    <location>
        <begin position="182"/>
        <end position="210"/>
    </location>
</feature>
<feature type="transmembrane region" description="Helical" evidence="2">
    <location>
        <begin position="6"/>
        <end position="24"/>
    </location>
</feature>
<keyword evidence="5" id="KW-1185">Reference proteome</keyword>
<dbReference type="AlphaFoldDB" id="A0A923NIW3"/>
<sequence length="210" mass="23352">MIITLNITQMAILYLFLAIGIFLFCRKRGEPPVRFVLFAAAAGYLLLLLQCTLLPVRTGSLYPYISFTAEEIRNIQPIPFTTISLFAGTIYWRVQIFGNILLLAPVPVFLGLIRPDMNGKKLFFTGLLSSVSIEALQLLENMAARYPNRVVDIDDVFLNTAGVLLGVIGLLFFRKIRGAGTPAEKTGTEPEPRVEKQHGGGYNRNISESR</sequence>
<keyword evidence="2" id="KW-0472">Membrane</keyword>
<accession>A0A923NIW3</accession>
<evidence type="ECO:0000256" key="1">
    <source>
        <dbReference type="SAM" id="MobiDB-lite"/>
    </source>
</evidence>
<dbReference type="PANTHER" id="PTHR36834">
    <property type="entry name" value="MEMBRANE PROTEIN-RELATED"/>
    <property type="match status" value="1"/>
</dbReference>
<protein>
    <submittedName>
        <fullName evidence="4">VanZ family protein</fullName>
    </submittedName>
</protein>
<organism evidence="4 5">
    <name type="scientific">Zhenpiania hominis</name>
    <dbReference type="NCBI Taxonomy" id="2763644"/>
    <lineage>
        <taxon>Bacteria</taxon>
        <taxon>Bacillati</taxon>
        <taxon>Bacillota</taxon>
        <taxon>Clostridia</taxon>
        <taxon>Peptostreptococcales</taxon>
        <taxon>Anaerovoracaceae</taxon>
        <taxon>Zhenpiania</taxon>
    </lineage>
</organism>
<dbReference type="EMBL" id="JACRYT010000007">
    <property type="protein sequence ID" value="MBC6679891.1"/>
    <property type="molecule type" value="Genomic_DNA"/>
</dbReference>
<dbReference type="Proteomes" id="UP000602647">
    <property type="component" value="Unassembled WGS sequence"/>
</dbReference>
<dbReference type="InterPro" id="IPR053150">
    <property type="entry name" value="Teicoplanin_resist-assoc"/>
</dbReference>
<dbReference type="InterPro" id="IPR006976">
    <property type="entry name" value="VanZ-like"/>
</dbReference>
<keyword evidence="2" id="KW-0812">Transmembrane</keyword>
<feature type="transmembrane region" description="Helical" evidence="2">
    <location>
        <begin position="36"/>
        <end position="56"/>
    </location>
</feature>
<feature type="transmembrane region" description="Helical" evidence="2">
    <location>
        <begin position="90"/>
        <end position="110"/>
    </location>
</feature>
<proteinExistence type="predicted"/>
<feature type="domain" description="VanZ-like" evidence="3">
    <location>
        <begin position="43"/>
        <end position="173"/>
    </location>
</feature>
<evidence type="ECO:0000259" key="3">
    <source>
        <dbReference type="Pfam" id="PF04892"/>
    </source>
</evidence>